<accession>A0A8K0V3L2</accession>
<reference evidence="1" key="1">
    <citation type="submission" date="2021-01" db="EMBL/GenBank/DDBJ databases">
        <title>Intestinitalea alba gen. nov., sp. nov., a novel genus of the family Enterobacteriaceae, isolated from the gut of the plastic-eating mealworm Tenebrio molitor L.</title>
        <authorList>
            <person name="Yang Y."/>
        </authorList>
    </citation>
    <scope>NUCLEOTIDE SEQUENCE</scope>
    <source>
        <strain evidence="1">BIT-L3</strain>
    </source>
</reference>
<comment type="caution">
    <text evidence="1">The sequence shown here is derived from an EMBL/GenBank/DDBJ whole genome shotgun (WGS) entry which is preliminary data.</text>
</comment>
<protein>
    <submittedName>
        <fullName evidence="1">Uncharacterized protein</fullName>
    </submittedName>
</protein>
<dbReference type="AlphaFoldDB" id="A0A8K0V3L2"/>
<evidence type="ECO:0000313" key="1">
    <source>
        <dbReference type="EMBL" id="MBK4716859.1"/>
    </source>
</evidence>
<evidence type="ECO:0000313" key="2">
    <source>
        <dbReference type="Proteomes" id="UP000659047"/>
    </source>
</evidence>
<organism evidence="1 2">
    <name type="scientific">Tenebrionibacter intestinalis</name>
    <dbReference type="NCBI Taxonomy" id="2799638"/>
    <lineage>
        <taxon>Bacteria</taxon>
        <taxon>Pseudomonadati</taxon>
        <taxon>Pseudomonadota</taxon>
        <taxon>Gammaproteobacteria</taxon>
        <taxon>Enterobacterales</taxon>
        <taxon>Enterobacteriaceae</taxon>
        <taxon>Tenebrionibacter/Tenebrionicola group</taxon>
        <taxon>Tenebrionibacter</taxon>
    </lineage>
</organism>
<name>A0A8K0V3L2_9ENTR</name>
<sequence>MNQLTGLNTGIIKSPQGVVAIALKIAAQSRSQQRLYLPPDQLQSVLFATFNVYLILRQLHQQSPESVQAGVLASSKALSENIPAIDPDEVNKPDIDYRVTDFVMKRKPDNVHFLFFLKNGEVIALQLACVQVEYLLNVLLSTIRNADDAQLTALCLSANDFLPFYTVDFSGGEGRGINYNPFSPPAWKTALFNTFHSIIYRQPDGRLPCGAIIKSASTFNPGRIEAIAQFLLLNNALLTPYKHRKMTIDHAQLTIPAGEESLDRLLRSHLAHRNTKLTLSE</sequence>
<dbReference type="EMBL" id="JAEPBH010000058">
    <property type="protein sequence ID" value="MBK4716859.1"/>
    <property type="molecule type" value="Genomic_DNA"/>
</dbReference>
<dbReference type="RefSeq" id="WP_238715128.1">
    <property type="nucleotide sequence ID" value="NZ_JAEPBH010000058.1"/>
</dbReference>
<dbReference type="InterPro" id="IPR031810">
    <property type="entry name" value="YjeJ-like"/>
</dbReference>
<proteinExistence type="predicted"/>
<gene>
    <name evidence="1" type="ORF">JJB97_16270</name>
</gene>
<keyword evidence="2" id="KW-1185">Reference proteome</keyword>
<dbReference type="Proteomes" id="UP000659047">
    <property type="component" value="Unassembled WGS sequence"/>
</dbReference>
<dbReference type="Pfam" id="PF15922">
    <property type="entry name" value="YjeJ"/>
    <property type="match status" value="1"/>
</dbReference>